<dbReference type="InParanoid" id="A0A6P8YV60"/>
<dbReference type="KEGG" id="tpal:117645377"/>
<dbReference type="GeneID" id="117645377"/>
<protein>
    <submittedName>
        <fullName evidence="3">Uncharacterized protein LOC117645377</fullName>
    </submittedName>
</protein>
<organism evidence="3">
    <name type="scientific">Thrips palmi</name>
    <name type="common">Melon thrips</name>
    <dbReference type="NCBI Taxonomy" id="161013"/>
    <lineage>
        <taxon>Eukaryota</taxon>
        <taxon>Metazoa</taxon>
        <taxon>Ecdysozoa</taxon>
        <taxon>Arthropoda</taxon>
        <taxon>Hexapoda</taxon>
        <taxon>Insecta</taxon>
        <taxon>Pterygota</taxon>
        <taxon>Neoptera</taxon>
        <taxon>Paraneoptera</taxon>
        <taxon>Thysanoptera</taxon>
        <taxon>Terebrantia</taxon>
        <taxon>Thripoidea</taxon>
        <taxon>Thripidae</taxon>
        <taxon>Thrips</taxon>
    </lineage>
</organism>
<proteinExistence type="predicted"/>
<evidence type="ECO:0000313" key="2">
    <source>
        <dbReference type="Proteomes" id="UP000515158"/>
    </source>
</evidence>
<accession>A0A6P8YV60</accession>
<evidence type="ECO:0000313" key="3">
    <source>
        <dbReference type="RefSeq" id="XP_034241415.1"/>
    </source>
</evidence>
<keyword evidence="2" id="KW-1185">Reference proteome</keyword>
<dbReference type="Proteomes" id="UP000515158">
    <property type="component" value="Unplaced"/>
</dbReference>
<dbReference type="OrthoDB" id="10630702at2759"/>
<feature type="region of interest" description="Disordered" evidence="1">
    <location>
        <begin position="36"/>
        <end position="61"/>
    </location>
</feature>
<name>A0A6P8YV60_THRPL</name>
<sequence>MKRRSNVAPVRPCELFEYRVAESAAEKKPIMPRQLHFTGNSSRKSMPVKPPRFSTSGYVPPRSRISLSGRVSLSGKATGRVSISGKATHDVSVMDGVSLLGQTINESSDDVTIQVLKPVVASTSSEPVCPVSTSQVLKKSDEAITDNGPKKCNTSVSNKTFGSCIQSLSDLGETKIPKPKICTTEKTKRTSAELNSTAAFEEEEIAALTSTPHHNRKSKSIVPASSSTSVNAELAEQMKLFIMDQRSLMQAVKLSCQKTTSAMEQMNSVMSQMNILVEKLTLKVDSHSEFNNVLSKSEACQNDDKIALSDDKENVNVCAGNTRKSISMFSDMKSQFKCLKTPTTVRTRTLCETPNTVLSNTVHNQLESLYESSETDT</sequence>
<dbReference type="AlphaFoldDB" id="A0A6P8YV60"/>
<evidence type="ECO:0000256" key="1">
    <source>
        <dbReference type="SAM" id="MobiDB-lite"/>
    </source>
</evidence>
<dbReference type="RefSeq" id="XP_034241415.1">
    <property type="nucleotide sequence ID" value="XM_034385524.1"/>
</dbReference>
<reference evidence="3" key="1">
    <citation type="submission" date="2025-08" db="UniProtKB">
        <authorList>
            <consortium name="RefSeq"/>
        </authorList>
    </citation>
    <scope>IDENTIFICATION</scope>
    <source>
        <tissue evidence="3">Total insect</tissue>
    </source>
</reference>
<gene>
    <name evidence="3" type="primary">LOC117645377</name>
</gene>